<feature type="active site" evidence="9">
    <location>
        <position position="151"/>
    </location>
</feature>
<keyword evidence="6 9" id="KW-0378">Hydrolase</keyword>
<keyword evidence="14" id="KW-1185">Reference proteome</keyword>
<dbReference type="PRINTS" id="PR00781">
    <property type="entry name" value="LIPOSIGPTASE"/>
</dbReference>
<comment type="catalytic activity">
    <reaction evidence="9 10">
        <text>Release of signal peptides from bacterial membrane prolipoproteins. Hydrolyzes -Xaa-Yaa-Zaa-|-(S,diacylglyceryl)Cys-, in which Xaa is hydrophobic (preferably Leu), and Yaa (Ala or Ser) and Zaa (Gly or Ala) have small, neutral side chains.</text>
        <dbReference type="EC" id="3.4.23.36"/>
    </reaction>
</comment>
<feature type="transmembrane region" description="Helical" evidence="9">
    <location>
        <begin position="17"/>
        <end position="34"/>
    </location>
</feature>
<dbReference type="AlphaFoldDB" id="A0A0N9N356"/>
<comment type="subcellular location">
    <subcellularLocation>
        <location evidence="9">Cell membrane</location>
        <topology evidence="9">Multi-pass membrane protein</topology>
    </subcellularLocation>
</comment>
<accession>A0A0N9N356</accession>
<evidence type="ECO:0000256" key="4">
    <source>
        <dbReference type="ARBA" id="ARBA00022692"/>
    </source>
</evidence>
<feature type="compositionally biased region" description="Basic and acidic residues" evidence="12">
    <location>
        <begin position="197"/>
        <end position="210"/>
    </location>
</feature>
<proteinExistence type="inferred from homology"/>
<feature type="transmembrane region" description="Helical" evidence="9">
    <location>
        <begin position="152"/>
        <end position="171"/>
    </location>
</feature>
<evidence type="ECO:0000256" key="9">
    <source>
        <dbReference type="HAMAP-Rule" id="MF_00161"/>
    </source>
</evidence>
<keyword evidence="3 9" id="KW-0645">Protease</keyword>
<dbReference type="InterPro" id="IPR001872">
    <property type="entry name" value="Peptidase_A8"/>
</dbReference>
<evidence type="ECO:0000256" key="6">
    <source>
        <dbReference type="ARBA" id="ARBA00022801"/>
    </source>
</evidence>
<dbReference type="PROSITE" id="PS00855">
    <property type="entry name" value="SPASE_II"/>
    <property type="match status" value="1"/>
</dbReference>
<evidence type="ECO:0000256" key="5">
    <source>
        <dbReference type="ARBA" id="ARBA00022750"/>
    </source>
</evidence>
<gene>
    <name evidence="9" type="primary">lspA</name>
    <name evidence="13" type="ORF">ACH46_12400</name>
</gene>
<feature type="region of interest" description="Disordered" evidence="12">
    <location>
        <begin position="182"/>
        <end position="210"/>
    </location>
</feature>
<evidence type="ECO:0000256" key="8">
    <source>
        <dbReference type="ARBA" id="ARBA00023136"/>
    </source>
</evidence>
<dbReference type="HAMAP" id="MF_00161">
    <property type="entry name" value="LspA"/>
    <property type="match status" value="1"/>
</dbReference>
<dbReference type="OrthoDB" id="4308908at2"/>
<keyword evidence="4 9" id="KW-0812">Transmembrane</keyword>
<organism evidence="13 14">
    <name type="scientific">Gordonia phthalatica</name>
    <dbReference type="NCBI Taxonomy" id="1136941"/>
    <lineage>
        <taxon>Bacteria</taxon>
        <taxon>Bacillati</taxon>
        <taxon>Actinomycetota</taxon>
        <taxon>Actinomycetes</taxon>
        <taxon>Mycobacteriales</taxon>
        <taxon>Gordoniaceae</taxon>
        <taxon>Gordonia</taxon>
    </lineage>
</organism>
<feature type="active site" evidence="9">
    <location>
        <position position="136"/>
    </location>
</feature>
<feature type="compositionally biased region" description="Acidic residues" evidence="12">
    <location>
        <begin position="187"/>
        <end position="196"/>
    </location>
</feature>
<dbReference type="NCBIfam" id="TIGR00077">
    <property type="entry name" value="lspA"/>
    <property type="match status" value="1"/>
</dbReference>
<comment type="function">
    <text evidence="9 10">This protein specifically catalyzes the removal of signal peptides from prolipoproteins.</text>
</comment>
<reference evidence="14" key="1">
    <citation type="submission" date="2015-06" db="EMBL/GenBank/DDBJ databases">
        <title>Complete genome sequence and metabolic analysis of phthalate degradation pathway in Gordonia sp. QH-11.</title>
        <authorList>
            <person name="Jin D."/>
            <person name="Kong X."/>
            <person name="Bai Z."/>
        </authorList>
    </citation>
    <scope>NUCLEOTIDE SEQUENCE [LARGE SCALE GENOMIC DNA]</scope>
    <source>
        <strain evidence="14">QH-11</strain>
    </source>
</reference>
<name>A0A0N9N356_9ACTN</name>
<reference evidence="13 14" key="2">
    <citation type="journal article" date="2017" name="Int. J. Syst. Evol. Microbiol.">
        <title>Gordonia phthalatica sp. nov., a di-n-butyl phthalate-degrading bacterium isolated from activated sludge.</title>
        <authorList>
            <person name="Jin D."/>
            <person name="Kong X."/>
            <person name="Jia M."/>
            <person name="Yu X."/>
            <person name="Wang X."/>
            <person name="Zhuang X."/>
            <person name="Deng Y."/>
            <person name="Bai Z."/>
        </authorList>
    </citation>
    <scope>NUCLEOTIDE SEQUENCE [LARGE SCALE GENOMIC DNA]</scope>
    <source>
        <strain evidence="13 14">QH-11</strain>
    </source>
</reference>
<dbReference type="GO" id="GO:0006508">
    <property type="term" value="P:proteolysis"/>
    <property type="evidence" value="ECO:0007669"/>
    <property type="project" value="UniProtKB-KW"/>
</dbReference>
<evidence type="ECO:0000256" key="7">
    <source>
        <dbReference type="ARBA" id="ARBA00022989"/>
    </source>
</evidence>
<dbReference type="Proteomes" id="UP000063789">
    <property type="component" value="Chromosome"/>
</dbReference>
<evidence type="ECO:0000256" key="11">
    <source>
        <dbReference type="RuleBase" id="RU004181"/>
    </source>
</evidence>
<dbReference type="Pfam" id="PF01252">
    <property type="entry name" value="Peptidase_A8"/>
    <property type="match status" value="1"/>
</dbReference>
<dbReference type="GO" id="GO:0004190">
    <property type="term" value="F:aspartic-type endopeptidase activity"/>
    <property type="evidence" value="ECO:0007669"/>
    <property type="project" value="UniProtKB-UniRule"/>
</dbReference>
<dbReference type="RefSeq" id="WP_062393200.1">
    <property type="nucleotide sequence ID" value="NZ_CP011853.1"/>
</dbReference>
<evidence type="ECO:0000256" key="2">
    <source>
        <dbReference type="ARBA" id="ARBA00022475"/>
    </source>
</evidence>
<dbReference type="EMBL" id="CP011853">
    <property type="protein sequence ID" value="ALG85132.1"/>
    <property type="molecule type" value="Genomic_DNA"/>
</dbReference>
<feature type="transmembrane region" description="Helical" evidence="9">
    <location>
        <begin position="102"/>
        <end position="120"/>
    </location>
</feature>
<keyword evidence="7 9" id="KW-1133">Transmembrane helix</keyword>
<dbReference type="EC" id="3.4.23.36" evidence="9"/>
<dbReference type="UniPathway" id="UPA00665"/>
<protein>
    <recommendedName>
        <fullName evidence="9">Lipoprotein signal peptidase</fullName>
        <ecNumber evidence="9">3.4.23.36</ecNumber>
    </recommendedName>
    <alternativeName>
        <fullName evidence="9">Prolipoprotein signal peptidase</fullName>
    </alternativeName>
    <alternativeName>
        <fullName evidence="9">Signal peptidase II</fullName>
        <shortName evidence="9">SPase II</shortName>
    </alternativeName>
</protein>
<keyword evidence="2 9" id="KW-1003">Cell membrane</keyword>
<feature type="transmembrane region" description="Helical" evidence="9">
    <location>
        <begin position="76"/>
        <end position="95"/>
    </location>
</feature>
<evidence type="ECO:0000256" key="10">
    <source>
        <dbReference type="RuleBase" id="RU000594"/>
    </source>
</evidence>
<evidence type="ECO:0000256" key="1">
    <source>
        <dbReference type="ARBA" id="ARBA00006139"/>
    </source>
</evidence>
<comment type="similarity">
    <text evidence="1 9 11">Belongs to the peptidase A8 family.</text>
</comment>
<evidence type="ECO:0000313" key="13">
    <source>
        <dbReference type="EMBL" id="ALG85132.1"/>
    </source>
</evidence>
<dbReference type="KEGG" id="goq:ACH46_12400"/>
<keyword evidence="8 9" id="KW-0472">Membrane</keyword>
<evidence type="ECO:0000313" key="14">
    <source>
        <dbReference type="Proteomes" id="UP000063789"/>
    </source>
</evidence>
<comment type="pathway">
    <text evidence="9">Protein modification; lipoprotein biosynthesis (signal peptide cleavage).</text>
</comment>
<dbReference type="PANTHER" id="PTHR33695:SF1">
    <property type="entry name" value="LIPOPROTEIN SIGNAL PEPTIDASE"/>
    <property type="match status" value="1"/>
</dbReference>
<dbReference type="GO" id="GO:0005886">
    <property type="term" value="C:plasma membrane"/>
    <property type="evidence" value="ECO:0007669"/>
    <property type="project" value="UniProtKB-SubCell"/>
</dbReference>
<keyword evidence="5 9" id="KW-0064">Aspartyl protease</keyword>
<evidence type="ECO:0000256" key="12">
    <source>
        <dbReference type="SAM" id="MobiDB-lite"/>
    </source>
</evidence>
<dbReference type="PATRIC" id="fig|1136941.3.peg.2526"/>
<dbReference type="STRING" id="1136941.ACH46_12400"/>
<dbReference type="PANTHER" id="PTHR33695">
    <property type="entry name" value="LIPOPROTEIN SIGNAL PEPTIDASE"/>
    <property type="match status" value="1"/>
</dbReference>
<sequence length="210" mass="22201">MNSSAAQGAGVPSRRRGVALIPVLVTVAVVAYLIDVLSKVAVVATMEYGEPVSVIGDFLTFQLARNSGAAFSMATGYTWLLTFVALIVVLGIVRYAKRLGSLGWVIGLGLVLGGALGNLTDRMFRSPGPFRGHVVDFIQVGSWWPTFNMADSAVVCGAVLLVLLTLLGYDYDGSRTGWAARNLPDGDATEDGEEQASGDKGDTDKEDRDA</sequence>
<evidence type="ECO:0000256" key="3">
    <source>
        <dbReference type="ARBA" id="ARBA00022670"/>
    </source>
</evidence>